<comment type="caution">
    <text evidence="10">The sequence shown here is derived from an EMBL/GenBank/DDBJ whole genome shotgun (WGS) entry which is preliminary data.</text>
</comment>
<evidence type="ECO:0000256" key="5">
    <source>
        <dbReference type="ARBA" id="ARBA00022793"/>
    </source>
</evidence>
<evidence type="ECO:0000256" key="4">
    <source>
        <dbReference type="ARBA" id="ARBA00021923"/>
    </source>
</evidence>
<dbReference type="PANTHER" id="PTHR32119">
    <property type="entry name" value="OROTIDINE 5'-PHOSPHATE DECARBOXYLASE"/>
    <property type="match status" value="1"/>
</dbReference>
<evidence type="ECO:0000256" key="1">
    <source>
        <dbReference type="ARBA" id="ARBA00004861"/>
    </source>
</evidence>
<reference evidence="10 11" key="1">
    <citation type="journal article" date="2024" name="IMA Fungus">
        <title>Apiospora arundinis, a panoply of carbohydrate-active enzymes and secondary metabolites.</title>
        <authorList>
            <person name="Sorensen T."/>
            <person name="Petersen C."/>
            <person name="Muurmann A.T."/>
            <person name="Christiansen J.V."/>
            <person name="Brundto M.L."/>
            <person name="Overgaard C.K."/>
            <person name="Boysen A.T."/>
            <person name="Wollenberg R.D."/>
            <person name="Larsen T.O."/>
            <person name="Sorensen J.L."/>
            <person name="Nielsen K.L."/>
            <person name="Sondergaard T.E."/>
        </authorList>
    </citation>
    <scope>NUCLEOTIDE SEQUENCE [LARGE SCALE GENOMIC DNA]</scope>
    <source>
        <strain evidence="10 11">AAU 773</strain>
    </source>
</reference>
<comment type="catalytic activity">
    <reaction evidence="8">
        <text>orotidine 5'-phosphate + H(+) = UMP + CO2</text>
        <dbReference type="Rhea" id="RHEA:11596"/>
        <dbReference type="ChEBI" id="CHEBI:15378"/>
        <dbReference type="ChEBI" id="CHEBI:16526"/>
        <dbReference type="ChEBI" id="CHEBI:57538"/>
        <dbReference type="ChEBI" id="CHEBI:57865"/>
        <dbReference type="EC" id="4.1.1.23"/>
    </reaction>
</comment>
<dbReference type="InterPro" id="IPR001754">
    <property type="entry name" value="OMPdeCOase_dom"/>
</dbReference>
<dbReference type="InterPro" id="IPR013785">
    <property type="entry name" value="Aldolase_TIM"/>
</dbReference>
<dbReference type="InterPro" id="IPR018089">
    <property type="entry name" value="OMPdecase_AS"/>
</dbReference>
<evidence type="ECO:0000259" key="9">
    <source>
        <dbReference type="SMART" id="SM00934"/>
    </source>
</evidence>
<evidence type="ECO:0000313" key="10">
    <source>
        <dbReference type="EMBL" id="KAK8859028.1"/>
    </source>
</evidence>
<keyword evidence="5 8" id="KW-0210">Decarboxylase</keyword>
<dbReference type="Pfam" id="PF00215">
    <property type="entry name" value="OMPdecase"/>
    <property type="match status" value="1"/>
</dbReference>
<dbReference type="EC" id="4.1.1.23" evidence="3 8"/>
<evidence type="ECO:0000256" key="2">
    <source>
        <dbReference type="ARBA" id="ARBA00011018"/>
    </source>
</evidence>
<dbReference type="PANTHER" id="PTHR32119:SF2">
    <property type="entry name" value="OROTIDINE 5'-PHOSPHATE DECARBOXYLASE"/>
    <property type="match status" value="1"/>
</dbReference>
<accession>A0ABR2I7H4</accession>
<keyword evidence="11" id="KW-1185">Reference proteome</keyword>
<evidence type="ECO:0000256" key="6">
    <source>
        <dbReference type="ARBA" id="ARBA00022975"/>
    </source>
</evidence>
<evidence type="ECO:0000256" key="8">
    <source>
        <dbReference type="RuleBase" id="RU000512"/>
    </source>
</evidence>
<evidence type="ECO:0000313" key="11">
    <source>
        <dbReference type="Proteomes" id="UP001390339"/>
    </source>
</evidence>
<keyword evidence="7 8" id="KW-0456">Lyase</keyword>
<evidence type="ECO:0000256" key="7">
    <source>
        <dbReference type="ARBA" id="ARBA00023239"/>
    </source>
</evidence>
<comment type="similarity">
    <text evidence="2 8">Belongs to the OMP decarboxylase family.</text>
</comment>
<gene>
    <name evidence="10" type="ORF">PGQ11_009762</name>
</gene>
<dbReference type="PROSITE" id="PS00156">
    <property type="entry name" value="OMPDECASE"/>
    <property type="match status" value="1"/>
</dbReference>
<keyword evidence="6 8" id="KW-0665">Pyrimidine biosynthesis</keyword>
<protein>
    <recommendedName>
        <fullName evidence="4 8">Orotidine 5'-phosphate decarboxylase</fullName>
        <ecNumber evidence="3 8">4.1.1.23</ecNumber>
    </recommendedName>
</protein>
<evidence type="ECO:0000256" key="3">
    <source>
        <dbReference type="ARBA" id="ARBA00012321"/>
    </source>
</evidence>
<dbReference type="CDD" id="cd04725">
    <property type="entry name" value="OMP_decarboxylase_like"/>
    <property type="match status" value="1"/>
</dbReference>
<feature type="domain" description="Orotidine 5'-phosphate decarboxylase" evidence="9">
    <location>
        <begin position="36"/>
        <end position="258"/>
    </location>
</feature>
<dbReference type="SUPFAM" id="SSF51366">
    <property type="entry name" value="Ribulose-phoshate binding barrel"/>
    <property type="match status" value="1"/>
</dbReference>
<dbReference type="InterPro" id="IPR014732">
    <property type="entry name" value="OMPdecase"/>
</dbReference>
<dbReference type="Proteomes" id="UP001390339">
    <property type="component" value="Unassembled WGS sequence"/>
</dbReference>
<proteinExistence type="inferred from homology"/>
<dbReference type="SMART" id="SM00934">
    <property type="entry name" value="OMPdecase"/>
    <property type="match status" value="1"/>
</dbReference>
<name>A0ABR2I7H4_9PEZI</name>
<sequence>MSVSQGSRESYQERSLHHAHPVARRLFQVAELKKSNLVISADFTESKSLLACADELGPYIAVFKTHIDIVSDFSDETVIGLKQLAKKHNFLIFEDRKLVDIGNTVQKQYHGGALRLSEWADIVNLSILGGDGIVEALNQTVTAADFPYKGERAFLLLAEMTTKGSRAVGPYTEQCVELAPAYPKSVIGFVSTRALTAPATGAGDFVVFSTGINMSAQGDGLGQQYQTPQSAIERGSDFVIVGRGIYASADPVATAIAYRSAGWDAYMRRTMKKDEAPTSDN</sequence>
<organism evidence="10 11">
    <name type="scientific">Apiospora arundinis</name>
    <dbReference type="NCBI Taxonomy" id="335852"/>
    <lineage>
        <taxon>Eukaryota</taxon>
        <taxon>Fungi</taxon>
        <taxon>Dikarya</taxon>
        <taxon>Ascomycota</taxon>
        <taxon>Pezizomycotina</taxon>
        <taxon>Sordariomycetes</taxon>
        <taxon>Xylariomycetidae</taxon>
        <taxon>Amphisphaeriales</taxon>
        <taxon>Apiosporaceae</taxon>
        <taxon>Apiospora</taxon>
    </lineage>
</organism>
<comment type="pathway">
    <text evidence="1 8">Pyrimidine metabolism; UMP biosynthesis via de novo pathway; UMP from orotate: step 2/2.</text>
</comment>
<dbReference type="InterPro" id="IPR011060">
    <property type="entry name" value="RibuloseP-bd_barrel"/>
</dbReference>
<dbReference type="Gene3D" id="3.20.20.70">
    <property type="entry name" value="Aldolase class I"/>
    <property type="match status" value="1"/>
</dbReference>
<dbReference type="EMBL" id="JAPCWZ010000006">
    <property type="protein sequence ID" value="KAK8859028.1"/>
    <property type="molecule type" value="Genomic_DNA"/>
</dbReference>
<dbReference type="NCBIfam" id="TIGR01740">
    <property type="entry name" value="pyrF"/>
    <property type="match status" value="1"/>
</dbReference>